<keyword evidence="6 13" id="KW-0812">Transmembrane</keyword>
<keyword evidence="14" id="KW-0282">Flagellum</keyword>
<keyword evidence="11" id="KW-0975">Bacterial flagellum</keyword>
<evidence type="ECO:0000256" key="2">
    <source>
        <dbReference type="ARBA" id="ARBA00004651"/>
    </source>
</evidence>
<evidence type="ECO:0000256" key="11">
    <source>
        <dbReference type="ARBA" id="ARBA00023143"/>
    </source>
</evidence>
<proteinExistence type="predicted"/>
<dbReference type="Pfam" id="PF00813">
    <property type="entry name" value="FliP"/>
    <property type="match status" value="1"/>
</dbReference>
<keyword evidence="10 13" id="KW-0472">Membrane</keyword>
<evidence type="ECO:0000256" key="13">
    <source>
        <dbReference type="SAM" id="Phobius"/>
    </source>
</evidence>
<evidence type="ECO:0000313" key="14">
    <source>
        <dbReference type="EMBL" id="VFU15079.1"/>
    </source>
</evidence>
<evidence type="ECO:0000256" key="10">
    <source>
        <dbReference type="ARBA" id="ARBA00023136"/>
    </source>
</evidence>
<evidence type="ECO:0000256" key="3">
    <source>
        <dbReference type="ARBA" id="ARBA00021714"/>
    </source>
</evidence>
<comment type="subcellular location">
    <subcellularLocation>
        <location evidence="1">Bacterial flagellum basal body</location>
    </subcellularLocation>
    <subcellularLocation>
        <location evidence="2">Cell membrane</location>
        <topology evidence="2">Multi-pass membrane protein</topology>
    </subcellularLocation>
</comment>
<dbReference type="PROSITE" id="PS01061">
    <property type="entry name" value="FLIP_2"/>
    <property type="match status" value="1"/>
</dbReference>
<keyword evidence="12" id="KW-1006">Bacterial flagellum protein export</keyword>
<dbReference type="NCBIfam" id="TIGR01103">
    <property type="entry name" value="fliP"/>
    <property type="match status" value="1"/>
</dbReference>
<dbReference type="GO" id="GO:0009306">
    <property type="term" value="P:protein secretion"/>
    <property type="evidence" value="ECO:0007669"/>
    <property type="project" value="InterPro"/>
</dbReference>
<feature type="transmembrane region" description="Helical" evidence="13">
    <location>
        <begin position="226"/>
        <end position="247"/>
    </location>
</feature>
<keyword evidence="8" id="KW-0653">Protein transport</keyword>
<dbReference type="AlphaFoldDB" id="A0A485M2Y4"/>
<reference evidence="14" key="1">
    <citation type="submission" date="2019-03" db="EMBL/GenBank/DDBJ databases">
        <authorList>
            <person name="Hao L."/>
        </authorList>
    </citation>
    <scope>NUCLEOTIDE SEQUENCE</scope>
</reference>
<dbReference type="NCBIfam" id="NF009438">
    <property type="entry name" value="PRK12797.1"/>
    <property type="match status" value="1"/>
</dbReference>
<evidence type="ECO:0000256" key="5">
    <source>
        <dbReference type="ARBA" id="ARBA00022475"/>
    </source>
</evidence>
<gene>
    <name evidence="14" type="primary">fliP</name>
    <name evidence="14" type="ORF">SCFA_390002</name>
</gene>
<feature type="transmembrane region" description="Helical" evidence="13">
    <location>
        <begin position="93"/>
        <end position="112"/>
    </location>
</feature>
<dbReference type="PANTHER" id="PTHR30587:SF0">
    <property type="entry name" value="FLAGELLAR BIOSYNTHETIC PROTEIN FLIP"/>
    <property type="match status" value="1"/>
</dbReference>
<evidence type="ECO:0000256" key="6">
    <source>
        <dbReference type="ARBA" id="ARBA00022692"/>
    </source>
</evidence>
<keyword evidence="9 13" id="KW-1133">Transmembrane helix</keyword>
<evidence type="ECO:0000256" key="4">
    <source>
        <dbReference type="ARBA" id="ARBA00022448"/>
    </source>
</evidence>
<keyword evidence="5" id="KW-1003">Cell membrane</keyword>
<dbReference type="PROSITE" id="PS01060">
    <property type="entry name" value="FLIP_1"/>
    <property type="match status" value="1"/>
</dbReference>
<dbReference type="GO" id="GO:0009425">
    <property type="term" value="C:bacterial-type flagellum basal body"/>
    <property type="evidence" value="ECO:0007669"/>
    <property type="project" value="UniProtKB-SubCell"/>
</dbReference>
<keyword evidence="14" id="KW-0969">Cilium</keyword>
<protein>
    <recommendedName>
        <fullName evidence="3">Flagellar biosynthetic protein FliP</fullName>
    </recommendedName>
</protein>
<evidence type="ECO:0000256" key="8">
    <source>
        <dbReference type="ARBA" id="ARBA00022927"/>
    </source>
</evidence>
<dbReference type="PRINTS" id="PR00951">
    <property type="entry name" value="FLGBIOSNFLIP"/>
</dbReference>
<dbReference type="GO" id="GO:0044781">
    <property type="term" value="P:bacterial-type flagellum organization"/>
    <property type="evidence" value="ECO:0007669"/>
    <property type="project" value="UniProtKB-KW"/>
</dbReference>
<dbReference type="EMBL" id="CAADRM010000102">
    <property type="protein sequence ID" value="VFU15079.1"/>
    <property type="molecule type" value="Genomic_DNA"/>
</dbReference>
<dbReference type="InterPro" id="IPR005838">
    <property type="entry name" value="T3SS_IM_P"/>
</dbReference>
<feature type="transmembrane region" description="Helical" evidence="13">
    <location>
        <begin position="189"/>
        <end position="214"/>
    </location>
</feature>
<name>A0A485M2Y4_9ZZZZ</name>
<keyword evidence="14" id="KW-0966">Cell projection</keyword>
<evidence type="ECO:0000256" key="12">
    <source>
        <dbReference type="ARBA" id="ARBA00023225"/>
    </source>
</evidence>
<dbReference type="PANTHER" id="PTHR30587">
    <property type="entry name" value="FLAGELLAR BIOSYNTHETIC PROTEIN FLIP"/>
    <property type="match status" value="1"/>
</dbReference>
<accession>A0A485M2Y4</accession>
<dbReference type="PRINTS" id="PR01302">
    <property type="entry name" value="TYPE3IMPPROT"/>
</dbReference>
<keyword evidence="4" id="KW-0813">Transport</keyword>
<evidence type="ECO:0000256" key="7">
    <source>
        <dbReference type="ARBA" id="ARBA00022795"/>
    </source>
</evidence>
<evidence type="ECO:0000256" key="9">
    <source>
        <dbReference type="ARBA" id="ARBA00022989"/>
    </source>
</evidence>
<feature type="transmembrane region" description="Helical" evidence="13">
    <location>
        <begin position="48"/>
        <end position="81"/>
    </location>
</feature>
<dbReference type="GO" id="GO:0005886">
    <property type="term" value="C:plasma membrane"/>
    <property type="evidence" value="ECO:0007669"/>
    <property type="project" value="UniProtKB-SubCell"/>
</dbReference>
<sequence length="251" mass="27587">MKKTIRIAAAAVVLIMIASGLLHAQGVTIPSISLGVQEAGSPDDVVGVLQVLFILTILALAPSIMIMVTAFTRIIVVLGFLRQALGTQQMPPMQVLTALAIFLTFFIMTPTLQKINEQALQPYQKGYISFTQALDNAETPLRDFMFKHTRENDLSLFMSIAAQEKPANKDEVPTRALIPAFMISELKTAFQIGFILFIPFLIIDMVVASILLSMGMMMLPPIMISLPFKIMLFVLVDGWSLLVGSIVRGFL</sequence>
<organism evidence="14">
    <name type="scientific">anaerobic digester metagenome</name>
    <dbReference type="NCBI Taxonomy" id="1263854"/>
    <lineage>
        <taxon>unclassified sequences</taxon>
        <taxon>metagenomes</taxon>
        <taxon>ecological metagenomes</taxon>
    </lineage>
</organism>
<dbReference type="InterPro" id="IPR005837">
    <property type="entry name" value="FliP"/>
</dbReference>
<keyword evidence="7" id="KW-1005">Bacterial flagellum biogenesis</keyword>
<evidence type="ECO:0000256" key="1">
    <source>
        <dbReference type="ARBA" id="ARBA00004117"/>
    </source>
</evidence>